<name>A0A0A8UT31_LEGHA</name>
<evidence type="ECO:0000313" key="2">
    <source>
        <dbReference type="Proteomes" id="UP000032803"/>
    </source>
</evidence>
<organism evidence="1 2">
    <name type="scientific">Legionella hackeliae</name>
    <dbReference type="NCBI Taxonomy" id="449"/>
    <lineage>
        <taxon>Bacteria</taxon>
        <taxon>Pseudomonadati</taxon>
        <taxon>Pseudomonadota</taxon>
        <taxon>Gammaproteobacteria</taxon>
        <taxon>Legionellales</taxon>
        <taxon>Legionellaceae</taxon>
        <taxon>Legionella</taxon>
    </lineage>
</organism>
<dbReference type="HOGENOM" id="CLU_3291788_0_0_6"/>
<dbReference type="KEGG" id="lha:LHA_0861"/>
<gene>
    <name evidence="1" type="ORF">LHA_0861</name>
</gene>
<evidence type="ECO:0000313" key="1">
    <source>
        <dbReference type="EMBL" id="CEK09939.1"/>
    </source>
</evidence>
<accession>A0A0A8UT31</accession>
<keyword evidence="2" id="KW-1185">Reference proteome</keyword>
<proteinExistence type="predicted"/>
<reference evidence="2" key="1">
    <citation type="submission" date="2014-09" db="EMBL/GenBank/DDBJ databases">
        <authorList>
            <person name="Gomez-Valero L."/>
        </authorList>
    </citation>
    <scope>NUCLEOTIDE SEQUENCE [LARGE SCALE GENOMIC DNA]</scope>
    <source>
        <strain evidence="2">ATCC35250</strain>
    </source>
</reference>
<dbReference type="AlphaFoldDB" id="A0A0A8UT31"/>
<dbReference type="STRING" id="449.LHA_0861"/>
<protein>
    <submittedName>
        <fullName evidence="1">Uncharacterized protein</fullName>
    </submittedName>
</protein>
<dbReference type="Proteomes" id="UP000032803">
    <property type="component" value="Chromosome I"/>
</dbReference>
<sequence>MLLKKVTDEYQNLLHNWLYFNRLIISMKNRFSVNVAWVTG</sequence>
<dbReference type="EMBL" id="LN681225">
    <property type="protein sequence ID" value="CEK09939.1"/>
    <property type="molecule type" value="Genomic_DNA"/>
</dbReference>